<gene>
    <name evidence="3" type="ORF">SAMN02745975_02446</name>
</gene>
<accession>A0A1M6KM28</accession>
<feature type="domain" description="DUF4367" evidence="2">
    <location>
        <begin position="139"/>
        <end position="248"/>
    </location>
</feature>
<keyword evidence="4" id="KW-1185">Reference proteome</keyword>
<sequence>MNREEIMDVLIKNALADAMEEIHVPSMEDSWKHIEKRIHKEKKKPSVHNNIAAAVILLLIGVAAGAAINHEGYANYFRTMNIFTSVTDQSINVQMDNRTPGEIRHVRRQSLIAAEEVQLEDMEMSLEDARDVANFKIQEPEYMPKGYTVNNVILTNLGRKTIKARISYGTGDKKIELLQEPMFGQYAASIHINPKYGKVSEKRIHGFNYMIFEFVNGEIKIHWDRSEVKFTLTGNLDREEMLRIAASVR</sequence>
<name>A0A1M6KM28_9FIRM</name>
<dbReference type="PANTHER" id="PTHR37507">
    <property type="entry name" value="SPORULATION PROTEIN YDCC"/>
    <property type="match status" value="1"/>
</dbReference>
<evidence type="ECO:0000256" key="1">
    <source>
        <dbReference type="SAM" id="Phobius"/>
    </source>
</evidence>
<keyword evidence="1" id="KW-0472">Membrane</keyword>
<dbReference type="Proteomes" id="UP000184536">
    <property type="component" value="Unassembled WGS sequence"/>
</dbReference>
<keyword evidence="1" id="KW-1133">Transmembrane helix</keyword>
<dbReference type="InterPro" id="IPR052944">
    <property type="entry name" value="Sporulation_related"/>
</dbReference>
<evidence type="ECO:0000259" key="2">
    <source>
        <dbReference type="Pfam" id="PF14285"/>
    </source>
</evidence>
<dbReference type="PANTHER" id="PTHR37507:SF2">
    <property type="entry name" value="SPORULATION PROTEIN YDCC"/>
    <property type="match status" value="1"/>
</dbReference>
<dbReference type="EMBL" id="FQZV01000031">
    <property type="protein sequence ID" value="SHJ59987.1"/>
    <property type="molecule type" value="Genomic_DNA"/>
</dbReference>
<dbReference type="Pfam" id="PF14285">
    <property type="entry name" value="DUF4367"/>
    <property type="match status" value="1"/>
</dbReference>
<dbReference type="OrthoDB" id="1951928at2"/>
<dbReference type="AlphaFoldDB" id="A0A1M6KM28"/>
<evidence type="ECO:0000313" key="4">
    <source>
        <dbReference type="Proteomes" id="UP000184536"/>
    </source>
</evidence>
<keyword evidence="1" id="KW-0812">Transmembrane</keyword>
<organism evidence="3 4">
    <name type="scientific">Geosporobacter subterraneus DSM 17957</name>
    <dbReference type="NCBI Taxonomy" id="1121919"/>
    <lineage>
        <taxon>Bacteria</taxon>
        <taxon>Bacillati</taxon>
        <taxon>Bacillota</taxon>
        <taxon>Clostridia</taxon>
        <taxon>Peptostreptococcales</taxon>
        <taxon>Thermotaleaceae</taxon>
        <taxon>Geosporobacter</taxon>
    </lineage>
</organism>
<evidence type="ECO:0000313" key="3">
    <source>
        <dbReference type="EMBL" id="SHJ59987.1"/>
    </source>
</evidence>
<dbReference type="InterPro" id="IPR025377">
    <property type="entry name" value="DUF4367"/>
</dbReference>
<protein>
    <recommendedName>
        <fullName evidence="2">DUF4367 domain-containing protein</fullName>
    </recommendedName>
</protein>
<dbReference type="STRING" id="1121919.SAMN02745975_02446"/>
<feature type="transmembrane region" description="Helical" evidence="1">
    <location>
        <begin position="47"/>
        <end position="68"/>
    </location>
</feature>
<reference evidence="4" key="1">
    <citation type="submission" date="2016-11" db="EMBL/GenBank/DDBJ databases">
        <authorList>
            <person name="Varghese N."/>
            <person name="Submissions S."/>
        </authorList>
    </citation>
    <scope>NUCLEOTIDE SEQUENCE [LARGE SCALE GENOMIC DNA]</scope>
    <source>
        <strain evidence="4">DSM 17957</strain>
    </source>
</reference>
<proteinExistence type="predicted"/>
<dbReference type="RefSeq" id="WP_110941555.1">
    <property type="nucleotide sequence ID" value="NZ_FQZV01000031.1"/>
</dbReference>